<dbReference type="Proteomes" id="UP000233551">
    <property type="component" value="Unassembled WGS sequence"/>
</dbReference>
<dbReference type="EMBL" id="PGOL01002817">
    <property type="protein sequence ID" value="PKI44944.1"/>
    <property type="molecule type" value="Genomic_DNA"/>
</dbReference>
<evidence type="ECO:0000313" key="2">
    <source>
        <dbReference type="EMBL" id="PKI44944.1"/>
    </source>
</evidence>
<feature type="compositionally biased region" description="Low complexity" evidence="1">
    <location>
        <begin position="180"/>
        <end position="202"/>
    </location>
</feature>
<name>A0A2I0ILR3_PUNGR</name>
<reference evidence="2 3" key="1">
    <citation type="submission" date="2017-11" db="EMBL/GenBank/DDBJ databases">
        <title>De-novo sequencing of pomegranate (Punica granatum L.) genome.</title>
        <authorList>
            <person name="Akparov Z."/>
            <person name="Amiraslanov A."/>
            <person name="Hajiyeva S."/>
            <person name="Abbasov M."/>
            <person name="Kaur K."/>
            <person name="Hamwieh A."/>
            <person name="Solovyev V."/>
            <person name="Salamov A."/>
            <person name="Braich B."/>
            <person name="Kosarev P."/>
            <person name="Mahmoud A."/>
            <person name="Hajiyev E."/>
            <person name="Babayeva S."/>
            <person name="Izzatullayeva V."/>
            <person name="Mammadov A."/>
            <person name="Mammadov A."/>
            <person name="Sharifova S."/>
            <person name="Ojaghi J."/>
            <person name="Eynullazada K."/>
            <person name="Bayramov B."/>
            <person name="Abdulazimova A."/>
            <person name="Shahmuradov I."/>
        </authorList>
    </citation>
    <scope>NUCLEOTIDE SEQUENCE [LARGE SCALE GENOMIC DNA]</scope>
    <source>
        <strain evidence="3">cv. AG2017</strain>
        <tissue evidence="2">Leaf</tissue>
    </source>
</reference>
<sequence length="236" mass="25481">MVVKAKRVLLMIFGHALYPSTQPKRGKLSALNFGPLALEGQNRHFATPHSRTLGSPGSILRAHPDPHALPQLTLPLSLTSLSLNSHTLSDELALSSQILPKKILSSNSGTRYRFGRPFRPWLRHFLSKTIGPQLVHTSPIRILPGLLTSIPTPADRREPPRSRKSPRRCRSDRPFSPVRASSSSAQSGSGPAQSSSSAQQQPVHLPTSRGLVCPTSAQFGPTTDPDPSGPIRPSSA</sequence>
<organism evidence="2 3">
    <name type="scientific">Punica granatum</name>
    <name type="common">Pomegranate</name>
    <dbReference type="NCBI Taxonomy" id="22663"/>
    <lineage>
        <taxon>Eukaryota</taxon>
        <taxon>Viridiplantae</taxon>
        <taxon>Streptophyta</taxon>
        <taxon>Embryophyta</taxon>
        <taxon>Tracheophyta</taxon>
        <taxon>Spermatophyta</taxon>
        <taxon>Magnoliopsida</taxon>
        <taxon>eudicotyledons</taxon>
        <taxon>Gunneridae</taxon>
        <taxon>Pentapetalae</taxon>
        <taxon>rosids</taxon>
        <taxon>malvids</taxon>
        <taxon>Myrtales</taxon>
        <taxon>Lythraceae</taxon>
        <taxon>Punica</taxon>
    </lineage>
</organism>
<proteinExistence type="predicted"/>
<accession>A0A2I0ILR3</accession>
<comment type="caution">
    <text evidence="2">The sequence shown here is derived from an EMBL/GenBank/DDBJ whole genome shotgun (WGS) entry which is preliminary data.</text>
</comment>
<protein>
    <submittedName>
        <fullName evidence="2">Uncharacterized protein</fullName>
    </submittedName>
</protein>
<evidence type="ECO:0000313" key="3">
    <source>
        <dbReference type="Proteomes" id="UP000233551"/>
    </source>
</evidence>
<feature type="region of interest" description="Disordered" evidence="1">
    <location>
        <begin position="146"/>
        <end position="236"/>
    </location>
</feature>
<dbReference type="AlphaFoldDB" id="A0A2I0ILR3"/>
<gene>
    <name evidence="2" type="ORF">CRG98_034639</name>
</gene>
<evidence type="ECO:0000256" key="1">
    <source>
        <dbReference type="SAM" id="MobiDB-lite"/>
    </source>
</evidence>
<keyword evidence="3" id="KW-1185">Reference proteome</keyword>